<reference evidence="2" key="1">
    <citation type="journal article" date="2019" name="BMC Genomics">
        <title>A new reference genome for Sorghum bicolor reveals high levels of sequence similarity between sweet and grain genotypes: implications for the genetics of sugar metabolism.</title>
        <authorList>
            <person name="Cooper E.A."/>
            <person name="Brenton Z.W."/>
            <person name="Flinn B.S."/>
            <person name="Jenkins J."/>
            <person name="Shu S."/>
            <person name="Flowers D."/>
            <person name="Luo F."/>
            <person name="Wang Y."/>
            <person name="Xia P."/>
            <person name="Barry K."/>
            <person name="Daum C."/>
            <person name="Lipzen A."/>
            <person name="Yoshinaga Y."/>
            <person name="Schmutz J."/>
            <person name="Saski C."/>
            <person name="Vermerris W."/>
            <person name="Kresovich S."/>
        </authorList>
    </citation>
    <scope>NUCLEOTIDE SEQUENCE</scope>
</reference>
<dbReference type="AlphaFoldDB" id="A0A921S118"/>
<organism evidence="2 3">
    <name type="scientific">Sorghum bicolor</name>
    <name type="common">Sorghum</name>
    <name type="synonym">Sorghum vulgare</name>
    <dbReference type="NCBI Taxonomy" id="4558"/>
    <lineage>
        <taxon>Eukaryota</taxon>
        <taxon>Viridiplantae</taxon>
        <taxon>Streptophyta</taxon>
        <taxon>Embryophyta</taxon>
        <taxon>Tracheophyta</taxon>
        <taxon>Spermatophyta</taxon>
        <taxon>Magnoliopsida</taxon>
        <taxon>Liliopsida</taxon>
        <taxon>Poales</taxon>
        <taxon>Poaceae</taxon>
        <taxon>PACMAD clade</taxon>
        <taxon>Panicoideae</taxon>
        <taxon>Andropogonodae</taxon>
        <taxon>Andropogoneae</taxon>
        <taxon>Sorghinae</taxon>
        <taxon>Sorghum</taxon>
    </lineage>
</organism>
<accession>A0A921S118</accession>
<evidence type="ECO:0000313" key="3">
    <source>
        <dbReference type="Proteomes" id="UP000807115"/>
    </source>
</evidence>
<comment type="caution">
    <text evidence="2">The sequence shown here is derived from an EMBL/GenBank/DDBJ whole genome shotgun (WGS) entry which is preliminary data.</text>
</comment>
<evidence type="ECO:0000256" key="1">
    <source>
        <dbReference type="SAM" id="MobiDB-lite"/>
    </source>
</evidence>
<dbReference type="EMBL" id="CM027680">
    <property type="protein sequence ID" value="KAG0549661.1"/>
    <property type="molecule type" value="Genomic_DNA"/>
</dbReference>
<dbReference type="Proteomes" id="UP000807115">
    <property type="component" value="Chromosome 1"/>
</dbReference>
<feature type="region of interest" description="Disordered" evidence="1">
    <location>
        <begin position="99"/>
        <end position="125"/>
    </location>
</feature>
<name>A0A921S118_SORBI</name>
<proteinExistence type="predicted"/>
<protein>
    <submittedName>
        <fullName evidence="2">Uncharacterized protein</fullName>
    </submittedName>
</protein>
<feature type="compositionally biased region" description="Low complexity" evidence="1">
    <location>
        <begin position="103"/>
        <end position="112"/>
    </location>
</feature>
<evidence type="ECO:0000313" key="2">
    <source>
        <dbReference type="EMBL" id="KAG0549661.1"/>
    </source>
</evidence>
<gene>
    <name evidence="2" type="ORF">BDA96_01G274200</name>
</gene>
<reference evidence="2" key="2">
    <citation type="submission" date="2020-10" db="EMBL/GenBank/DDBJ databases">
        <authorList>
            <person name="Cooper E.A."/>
            <person name="Brenton Z.W."/>
            <person name="Flinn B.S."/>
            <person name="Jenkins J."/>
            <person name="Shu S."/>
            <person name="Flowers D."/>
            <person name="Luo F."/>
            <person name="Wang Y."/>
            <person name="Xia P."/>
            <person name="Barry K."/>
            <person name="Daum C."/>
            <person name="Lipzen A."/>
            <person name="Yoshinaga Y."/>
            <person name="Schmutz J."/>
            <person name="Saski C."/>
            <person name="Vermerris W."/>
            <person name="Kresovich S."/>
        </authorList>
    </citation>
    <scope>NUCLEOTIDE SEQUENCE</scope>
</reference>
<sequence>MGCQKKLELYANQQYLGWAARSSGPQLQTLAADGGQREAPARGGVGAGPHHVAPRLGGGCAPHRSHIATVRARASRPAACVVRAPSTDRCCIAIPGGAGGAGTATARTSSSAQEVGMEGPIPLPRITPATSLGDFIQPALEKAGQRDAA</sequence>